<comment type="caution">
    <text evidence="2">The sequence shown here is derived from an EMBL/GenBank/DDBJ whole genome shotgun (WGS) entry which is preliminary data.</text>
</comment>
<proteinExistence type="predicted"/>
<evidence type="ECO:0000256" key="1">
    <source>
        <dbReference type="SAM" id="MobiDB-lite"/>
    </source>
</evidence>
<organism evidence="2 3">
    <name type="scientific">Pleurodeles waltl</name>
    <name type="common">Iberian ribbed newt</name>
    <dbReference type="NCBI Taxonomy" id="8319"/>
    <lineage>
        <taxon>Eukaryota</taxon>
        <taxon>Metazoa</taxon>
        <taxon>Chordata</taxon>
        <taxon>Craniata</taxon>
        <taxon>Vertebrata</taxon>
        <taxon>Euteleostomi</taxon>
        <taxon>Amphibia</taxon>
        <taxon>Batrachia</taxon>
        <taxon>Caudata</taxon>
        <taxon>Salamandroidea</taxon>
        <taxon>Salamandridae</taxon>
        <taxon>Pleurodelinae</taxon>
        <taxon>Pleurodeles</taxon>
    </lineage>
</organism>
<sequence length="111" mass="12270">KVSQWRYSRVISSLATRRSAVAMKGCPGGTEDVTEKEEAIGNPDFQVSPNIKNGQPTRRASEEEREKPEEDAWRRDGEAVQLDSVAPDSAEHGSPERPTNCHVPGGAWLRQ</sequence>
<feature type="compositionally biased region" description="Basic and acidic residues" evidence="1">
    <location>
        <begin position="59"/>
        <end position="78"/>
    </location>
</feature>
<dbReference type="Proteomes" id="UP001066276">
    <property type="component" value="Chromosome 3_1"/>
</dbReference>
<reference evidence="2" key="1">
    <citation type="journal article" date="2022" name="bioRxiv">
        <title>Sequencing and chromosome-scale assembly of the giantPleurodeles waltlgenome.</title>
        <authorList>
            <person name="Brown T."/>
            <person name="Elewa A."/>
            <person name="Iarovenko S."/>
            <person name="Subramanian E."/>
            <person name="Araus A.J."/>
            <person name="Petzold A."/>
            <person name="Susuki M."/>
            <person name="Suzuki K.-i.T."/>
            <person name="Hayashi T."/>
            <person name="Toyoda A."/>
            <person name="Oliveira C."/>
            <person name="Osipova E."/>
            <person name="Leigh N.D."/>
            <person name="Simon A."/>
            <person name="Yun M.H."/>
        </authorList>
    </citation>
    <scope>NUCLEOTIDE SEQUENCE</scope>
    <source>
        <strain evidence="2">20211129_DDA</strain>
        <tissue evidence="2">Liver</tissue>
    </source>
</reference>
<feature type="non-terminal residue" evidence="2">
    <location>
        <position position="1"/>
    </location>
</feature>
<protein>
    <submittedName>
        <fullName evidence="2">Uncharacterized protein</fullName>
    </submittedName>
</protein>
<name>A0AAV7UH00_PLEWA</name>
<evidence type="ECO:0000313" key="3">
    <source>
        <dbReference type="Proteomes" id="UP001066276"/>
    </source>
</evidence>
<feature type="compositionally biased region" description="Polar residues" evidence="1">
    <location>
        <begin position="45"/>
        <end position="58"/>
    </location>
</feature>
<dbReference type="EMBL" id="JANPWB010000005">
    <property type="protein sequence ID" value="KAJ1187269.1"/>
    <property type="molecule type" value="Genomic_DNA"/>
</dbReference>
<dbReference type="AlphaFoldDB" id="A0AAV7UH00"/>
<accession>A0AAV7UH00</accession>
<keyword evidence="3" id="KW-1185">Reference proteome</keyword>
<feature type="region of interest" description="Disordered" evidence="1">
    <location>
        <begin position="23"/>
        <end position="111"/>
    </location>
</feature>
<evidence type="ECO:0000313" key="2">
    <source>
        <dbReference type="EMBL" id="KAJ1187269.1"/>
    </source>
</evidence>
<gene>
    <name evidence="2" type="ORF">NDU88_004047</name>
</gene>
<feature type="non-terminal residue" evidence="2">
    <location>
        <position position="111"/>
    </location>
</feature>